<feature type="transmembrane region" description="Helical" evidence="7">
    <location>
        <begin position="232"/>
        <end position="251"/>
    </location>
</feature>
<dbReference type="PANTHER" id="PTHR33048">
    <property type="entry name" value="PTH11-LIKE INTEGRAL MEMBRANE PROTEIN (AFU_ORTHOLOGUE AFUA_5G11245)"/>
    <property type="match status" value="1"/>
</dbReference>
<dbReference type="AlphaFoldDB" id="A0A0F0I6N3"/>
<dbReference type="OrthoDB" id="5417844at2759"/>
<dbReference type="Proteomes" id="UP000033540">
    <property type="component" value="Unassembled WGS sequence"/>
</dbReference>
<evidence type="ECO:0000313" key="10">
    <source>
        <dbReference type="Proteomes" id="UP000033540"/>
    </source>
</evidence>
<feature type="transmembrane region" description="Helical" evidence="7">
    <location>
        <begin position="126"/>
        <end position="145"/>
    </location>
</feature>
<dbReference type="EMBL" id="JZEE01000662">
    <property type="protein sequence ID" value="KJK61623.1"/>
    <property type="molecule type" value="Genomic_DNA"/>
</dbReference>
<feature type="transmembrane region" description="Helical" evidence="7">
    <location>
        <begin position="152"/>
        <end position="174"/>
    </location>
</feature>
<feature type="transmembrane region" description="Helical" evidence="7">
    <location>
        <begin position="50"/>
        <end position="75"/>
    </location>
</feature>
<reference evidence="9 10" key="1">
    <citation type="submission" date="2015-02" db="EMBL/GenBank/DDBJ databases">
        <title>Draft genome sequence of Aspergillus parasiticus SU-1.</title>
        <authorList>
            <person name="Yu J."/>
            <person name="Fedorova N."/>
            <person name="Yin Y."/>
            <person name="Losada L."/>
            <person name="Zafar N."/>
            <person name="Taujale R."/>
            <person name="Ehrlich K.C."/>
            <person name="Bhatnagar D."/>
            <person name="Cleveland T.E."/>
            <person name="Bennett J.W."/>
            <person name="Nierman W.C."/>
        </authorList>
    </citation>
    <scope>NUCLEOTIDE SEQUENCE [LARGE SCALE GENOMIC DNA]</scope>
    <source>
        <strain evidence="10">ATCC 56775 / NRRL 5862 / SRRC 143 / SU-1</strain>
    </source>
</reference>
<evidence type="ECO:0000256" key="2">
    <source>
        <dbReference type="ARBA" id="ARBA00022692"/>
    </source>
</evidence>
<evidence type="ECO:0000259" key="8">
    <source>
        <dbReference type="Pfam" id="PF20684"/>
    </source>
</evidence>
<dbReference type="Pfam" id="PF20684">
    <property type="entry name" value="Fung_rhodopsin"/>
    <property type="match status" value="1"/>
</dbReference>
<feature type="transmembrane region" description="Helical" evidence="7">
    <location>
        <begin position="207"/>
        <end position="225"/>
    </location>
</feature>
<keyword evidence="3 7" id="KW-1133">Transmembrane helix</keyword>
<feature type="transmembrane region" description="Helical" evidence="7">
    <location>
        <begin position="271"/>
        <end position="296"/>
    </location>
</feature>
<protein>
    <recommendedName>
        <fullName evidence="8">Rhodopsin domain-containing protein</fullName>
    </recommendedName>
</protein>
<sequence length="384" mass="42410">MSESSGNTDVAYCGDSLMGVSIAIGVAQILVVATRFYARYLQRVACAVDDYLIIPALVALPMHTASCLTLLTSFLHIDCQPRTISVIHSLPPRNSLIFKRCHYLSASSRRPLTRFQGLVANQILDFPFTVTPAKISILLFYIRIFSTPKFRMIAYAVGFIVLGHGIGVFFAAIFQCSPVQYAWDKTIEGGSCFDQQAFYRYVSPPNILTDVLILVMPLPFVWKLHTRMTQKLALTGVFLLGGLGTVASILRMTIFFQENALTDPTWASVNLGIWTVLEAGIIIISACLPSIWPLIVRILPRKLVSKHSSKTRGRRYTASNVKAKAGDGFSRLGENVTGETDKWPLDVNPLHESQLASLHGQGPVKGDSISLRSLNGTRQEPRYS</sequence>
<evidence type="ECO:0000256" key="6">
    <source>
        <dbReference type="SAM" id="MobiDB-lite"/>
    </source>
</evidence>
<dbReference type="STRING" id="1403190.A0A0F0I6N3"/>
<name>A0A0F0I6N3_ASPPU</name>
<keyword evidence="4 7" id="KW-0472">Membrane</keyword>
<evidence type="ECO:0000256" key="1">
    <source>
        <dbReference type="ARBA" id="ARBA00004141"/>
    </source>
</evidence>
<comment type="caution">
    <text evidence="9">The sequence shown here is derived from an EMBL/GenBank/DDBJ whole genome shotgun (WGS) entry which is preliminary data.</text>
</comment>
<organism evidence="9 10">
    <name type="scientific">Aspergillus parasiticus (strain ATCC 56775 / NRRL 5862 / SRRC 143 / SU-1)</name>
    <dbReference type="NCBI Taxonomy" id="1403190"/>
    <lineage>
        <taxon>Eukaryota</taxon>
        <taxon>Fungi</taxon>
        <taxon>Dikarya</taxon>
        <taxon>Ascomycota</taxon>
        <taxon>Pezizomycotina</taxon>
        <taxon>Eurotiomycetes</taxon>
        <taxon>Eurotiomycetidae</taxon>
        <taxon>Eurotiales</taxon>
        <taxon>Aspergillaceae</taxon>
        <taxon>Aspergillus</taxon>
        <taxon>Aspergillus subgen. Circumdati</taxon>
    </lineage>
</organism>
<comment type="subcellular location">
    <subcellularLocation>
        <location evidence="1">Membrane</location>
        <topology evidence="1">Multi-pass membrane protein</topology>
    </subcellularLocation>
</comment>
<evidence type="ECO:0000256" key="5">
    <source>
        <dbReference type="ARBA" id="ARBA00038359"/>
    </source>
</evidence>
<feature type="transmembrane region" description="Helical" evidence="7">
    <location>
        <begin position="20"/>
        <end position="38"/>
    </location>
</feature>
<keyword evidence="2 7" id="KW-0812">Transmembrane</keyword>
<evidence type="ECO:0000256" key="4">
    <source>
        <dbReference type="ARBA" id="ARBA00023136"/>
    </source>
</evidence>
<dbReference type="GO" id="GO:0016020">
    <property type="term" value="C:membrane"/>
    <property type="evidence" value="ECO:0007669"/>
    <property type="project" value="UniProtKB-SubCell"/>
</dbReference>
<feature type="region of interest" description="Disordered" evidence="6">
    <location>
        <begin position="358"/>
        <end position="384"/>
    </location>
</feature>
<evidence type="ECO:0000256" key="3">
    <source>
        <dbReference type="ARBA" id="ARBA00022989"/>
    </source>
</evidence>
<feature type="domain" description="Rhodopsin" evidence="8">
    <location>
        <begin position="35"/>
        <end position="296"/>
    </location>
</feature>
<dbReference type="InterPro" id="IPR052337">
    <property type="entry name" value="SAT4-like"/>
</dbReference>
<proteinExistence type="inferred from homology"/>
<gene>
    <name evidence="9" type="ORF">P875_00086828</name>
</gene>
<evidence type="ECO:0000256" key="7">
    <source>
        <dbReference type="SAM" id="Phobius"/>
    </source>
</evidence>
<evidence type="ECO:0000313" key="9">
    <source>
        <dbReference type="EMBL" id="KJK61623.1"/>
    </source>
</evidence>
<comment type="similarity">
    <text evidence="5">Belongs to the SAT4 family.</text>
</comment>
<dbReference type="PANTHER" id="PTHR33048:SF47">
    <property type="entry name" value="INTEGRAL MEMBRANE PROTEIN-RELATED"/>
    <property type="match status" value="1"/>
</dbReference>
<dbReference type="InterPro" id="IPR049326">
    <property type="entry name" value="Rhodopsin_dom_fungi"/>
</dbReference>
<accession>A0A0F0I6N3</accession>